<dbReference type="OrthoDB" id="6021257at2759"/>
<feature type="region of interest" description="Disordered" evidence="1">
    <location>
        <begin position="341"/>
        <end position="365"/>
    </location>
</feature>
<protein>
    <recommendedName>
        <fullName evidence="4">STAGA complex 65 subunit gamma</fullName>
    </recommendedName>
</protein>
<reference evidence="2" key="1">
    <citation type="submission" date="2021-11" db="EMBL/GenBank/DDBJ databases">
        <authorList>
            <person name="Schell T."/>
        </authorList>
    </citation>
    <scope>NUCLEOTIDE SEQUENCE</scope>
    <source>
        <strain evidence="2">M5</strain>
    </source>
</reference>
<dbReference type="Proteomes" id="UP000789390">
    <property type="component" value="Unassembled WGS sequence"/>
</dbReference>
<feature type="compositionally biased region" description="Polar residues" evidence="1">
    <location>
        <begin position="341"/>
        <end position="357"/>
    </location>
</feature>
<evidence type="ECO:0000313" key="3">
    <source>
        <dbReference type="Proteomes" id="UP000789390"/>
    </source>
</evidence>
<dbReference type="AlphaFoldDB" id="A0A8J2S2V1"/>
<comment type="caution">
    <text evidence="2">The sequence shown here is derived from an EMBL/GenBank/DDBJ whole genome shotgun (WGS) entry which is preliminary data.</text>
</comment>
<evidence type="ECO:0000313" key="2">
    <source>
        <dbReference type="EMBL" id="CAH0113281.1"/>
    </source>
</evidence>
<dbReference type="GO" id="GO:0046982">
    <property type="term" value="F:protein heterodimerization activity"/>
    <property type="evidence" value="ECO:0007669"/>
    <property type="project" value="InterPro"/>
</dbReference>
<dbReference type="InterPro" id="IPR009072">
    <property type="entry name" value="Histone-fold"/>
</dbReference>
<dbReference type="CDD" id="cd06847">
    <property type="entry name" value="HFD_SUPT7L"/>
    <property type="match status" value="1"/>
</dbReference>
<accession>A0A8J2S2V1</accession>
<evidence type="ECO:0000256" key="1">
    <source>
        <dbReference type="SAM" id="MobiDB-lite"/>
    </source>
</evidence>
<evidence type="ECO:0008006" key="4">
    <source>
        <dbReference type="Google" id="ProtNLM"/>
    </source>
</evidence>
<dbReference type="PANTHER" id="PTHR28598:SF1">
    <property type="entry name" value="STAGA COMPLEX 65 SUBUNIT GAMMA"/>
    <property type="match status" value="1"/>
</dbReference>
<name>A0A8J2S2V1_9CRUS</name>
<dbReference type="PANTHER" id="PTHR28598">
    <property type="entry name" value="STAGA COMPLEX 65 SUBUNIT GAMMA"/>
    <property type="match status" value="1"/>
</dbReference>
<dbReference type="Gene3D" id="1.10.20.10">
    <property type="entry name" value="Histone, subunit A"/>
    <property type="match status" value="1"/>
</dbReference>
<keyword evidence="3" id="KW-1185">Reference proteome</keyword>
<dbReference type="EMBL" id="CAKKLH010000337">
    <property type="protein sequence ID" value="CAH0113281.1"/>
    <property type="molecule type" value="Genomic_DNA"/>
</dbReference>
<gene>
    <name evidence="2" type="ORF">DGAL_LOCUS17164</name>
</gene>
<proteinExistence type="predicted"/>
<dbReference type="InterPro" id="IPR039460">
    <property type="entry name" value="SUPT7L/Spt7"/>
</dbReference>
<dbReference type="GO" id="GO:0003713">
    <property type="term" value="F:transcription coactivator activity"/>
    <property type="evidence" value="ECO:0007669"/>
    <property type="project" value="TreeGrafter"/>
</dbReference>
<organism evidence="2 3">
    <name type="scientific">Daphnia galeata</name>
    <dbReference type="NCBI Taxonomy" id="27404"/>
    <lineage>
        <taxon>Eukaryota</taxon>
        <taxon>Metazoa</taxon>
        <taxon>Ecdysozoa</taxon>
        <taxon>Arthropoda</taxon>
        <taxon>Crustacea</taxon>
        <taxon>Branchiopoda</taxon>
        <taxon>Diplostraca</taxon>
        <taxon>Cladocera</taxon>
        <taxon>Anomopoda</taxon>
        <taxon>Daphniidae</taxon>
        <taxon>Daphnia</taxon>
    </lineage>
</organism>
<dbReference type="GO" id="GO:0000124">
    <property type="term" value="C:SAGA complex"/>
    <property type="evidence" value="ECO:0007669"/>
    <property type="project" value="InterPro"/>
</dbReference>
<sequence length="365" mass="41479">MEDNHTEPEVKLWGDFVDETSNFTSPYLLSFDEIDKLSKEFVPCSSNKNVKSENIMTTQMMPISYFETDPITQHNIQLVQYSKQMQELLNHIQKSYKKLNAESIPTVPLKPTRQHIQQHPSMKLTRRGVQQVLHRSIYQICAHEGFDSTTESVLAVLAGVVEEMLMKFCTLLKVNTEREVLGQATGFVDAMERTLFDVGMNGVKDLHNFYTNRVLRYNDRLRQQSHNLHRACVKAVTVDNTKVTGPGTPWEESEWAELTEWSANETMDIDGSFNREANVKSQSNTNHEAINQLHLEDNTTISAPGIESGLRMLYTLEQQEAMGVSSFGRVQSSVKEENISPTFLASSDSSPPNAKQNGNKKLRKF</sequence>